<sequence>MPPSAGRCRQLLRQCWTQELKKRDRIQPLSPAARRQAKKDPKLLTPSLTRHLQLRDLPTGFTSRFVQDNRRMKVASASDIDVAEFSLPPTAQPRKDPLEQLTPLDLLAIHPSPSVTAKARDAAAASFLRRHRSTRSGLPRSASPADSPRDLVSTGSFGGLRGASATEQDTGRWGFLSRQVVLAKTGTADDGTNKGRARPGNSVDSRNTTDLGRREAEANRGHPFPRLAETPDLYVELSRIATETGFTLDAENALAVVSRKRSPKAAGSAAASNPAFLPQATHASDASFRRPRRDTSTLRRVVPAAERHSPRSGGRTSGGGWGWKDDREAVKDVYRHHVTVERSSSASPFAFSVVPED</sequence>
<evidence type="ECO:0000313" key="2">
    <source>
        <dbReference type="EMBL" id="KFG28096.1"/>
    </source>
</evidence>
<dbReference type="Proteomes" id="UP000028828">
    <property type="component" value="Unassembled WGS sequence"/>
</dbReference>
<evidence type="ECO:0000256" key="1">
    <source>
        <dbReference type="SAM" id="MobiDB-lite"/>
    </source>
</evidence>
<organism evidence="2 3">
    <name type="scientific">Toxoplasma gondii p89</name>
    <dbReference type="NCBI Taxonomy" id="943119"/>
    <lineage>
        <taxon>Eukaryota</taxon>
        <taxon>Sar</taxon>
        <taxon>Alveolata</taxon>
        <taxon>Apicomplexa</taxon>
        <taxon>Conoidasida</taxon>
        <taxon>Coccidia</taxon>
        <taxon>Eucoccidiorida</taxon>
        <taxon>Eimeriorina</taxon>
        <taxon>Sarcocystidae</taxon>
        <taxon>Toxoplasma</taxon>
    </lineage>
</organism>
<dbReference type="OrthoDB" id="331508at2759"/>
<dbReference type="EMBL" id="AEYI02002486">
    <property type="protein sequence ID" value="KFG28096.1"/>
    <property type="molecule type" value="Genomic_DNA"/>
</dbReference>
<gene>
    <name evidence="2" type="ORF">TGP89_262170</name>
</gene>
<dbReference type="VEuPathDB" id="ToxoDB:TGP89_262170"/>
<feature type="region of interest" description="Disordered" evidence="1">
    <location>
        <begin position="186"/>
        <end position="227"/>
    </location>
</feature>
<feature type="compositionally biased region" description="Basic and acidic residues" evidence="1">
    <location>
        <begin position="211"/>
        <end position="220"/>
    </location>
</feature>
<accession>A0A086J7H8</accession>
<feature type="region of interest" description="Disordered" evidence="1">
    <location>
        <begin position="23"/>
        <end position="45"/>
    </location>
</feature>
<dbReference type="AlphaFoldDB" id="A0A086J7H8"/>
<protein>
    <submittedName>
        <fullName evidence="2">Uncharacterized protein</fullName>
    </submittedName>
</protein>
<feature type="region of interest" description="Disordered" evidence="1">
    <location>
        <begin position="120"/>
        <end position="169"/>
    </location>
</feature>
<comment type="caution">
    <text evidence="2">The sequence shown here is derived from an EMBL/GenBank/DDBJ whole genome shotgun (WGS) entry which is preliminary data.</text>
</comment>
<feature type="region of interest" description="Disordered" evidence="1">
    <location>
        <begin position="268"/>
        <end position="325"/>
    </location>
</feature>
<name>A0A086J7H8_TOXGO</name>
<reference evidence="2 3" key="1">
    <citation type="submission" date="2014-03" db="EMBL/GenBank/DDBJ databases">
        <authorList>
            <person name="Sibley D."/>
            <person name="Venepally P."/>
            <person name="Karamycheva S."/>
            <person name="Hadjithomas M."/>
            <person name="Khan A."/>
            <person name="Brunk B."/>
            <person name="Roos D."/>
            <person name="Caler E."/>
            <person name="Lorenzi H."/>
        </authorList>
    </citation>
    <scope>NUCLEOTIDE SEQUENCE [LARGE SCALE GENOMIC DNA]</scope>
    <source>
        <strain evidence="3">p89</strain>
    </source>
</reference>
<evidence type="ECO:0000313" key="3">
    <source>
        <dbReference type="Proteomes" id="UP000028828"/>
    </source>
</evidence>
<proteinExistence type="predicted"/>